<dbReference type="AlphaFoldDB" id="A0A402CF64"/>
<keyword evidence="3" id="KW-1185">Reference proteome</keyword>
<evidence type="ECO:0000256" key="1">
    <source>
        <dbReference type="SAM" id="MobiDB-lite"/>
    </source>
</evidence>
<comment type="caution">
    <text evidence="2">The sequence shown here is derived from an EMBL/GenBank/DDBJ whole genome shotgun (WGS) entry which is preliminary data.</text>
</comment>
<evidence type="ECO:0000313" key="2">
    <source>
        <dbReference type="EMBL" id="GCE42271.1"/>
    </source>
</evidence>
<organism evidence="2 3">
    <name type="scientific">Rhodococcus wratislaviensis</name>
    <name type="common">Tsukamurella wratislaviensis</name>
    <dbReference type="NCBI Taxonomy" id="44752"/>
    <lineage>
        <taxon>Bacteria</taxon>
        <taxon>Bacillati</taxon>
        <taxon>Actinomycetota</taxon>
        <taxon>Actinomycetes</taxon>
        <taxon>Mycobacteriales</taxon>
        <taxon>Nocardiaceae</taxon>
        <taxon>Rhodococcus</taxon>
    </lineage>
</organism>
<evidence type="ECO:0000313" key="3">
    <source>
        <dbReference type="Proteomes" id="UP000287519"/>
    </source>
</evidence>
<gene>
    <name evidence="2" type="ORF">Rhow_006210</name>
</gene>
<sequence length="37" mass="4057">MNGGERNHPSWMMRTPGPVAIIDTRAPSAGREDVDFS</sequence>
<reference evidence="2 3" key="1">
    <citation type="submission" date="2018-11" db="EMBL/GenBank/DDBJ databases">
        <title>Microbial catabolism of amino acid.</title>
        <authorList>
            <person name="Hibi M."/>
            <person name="Ogawa J."/>
        </authorList>
    </citation>
    <scope>NUCLEOTIDE SEQUENCE [LARGE SCALE GENOMIC DNA]</scope>
    <source>
        <strain evidence="2 3">C31-06</strain>
    </source>
</reference>
<proteinExistence type="predicted"/>
<dbReference type="Proteomes" id="UP000287519">
    <property type="component" value="Unassembled WGS sequence"/>
</dbReference>
<accession>A0A402CF64</accession>
<name>A0A402CF64_RHOWR</name>
<dbReference type="EMBL" id="BHYM01000053">
    <property type="protein sequence ID" value="GCE42271.1"/>
    <property type="molecule type" value="Genomic_DNA"/>
</dbReference>
<protein>
    <submittedName>
        <fullName evidence="2">Uncharacterized protein</fullName>
    </submittedName>
</protein>
<feature type="region of interest" description="Disordered" evidence="1">
    <location>
        <begin position="1"/>
        <end position="37"/>
    </location>
</feature>